<organism evidence="2 3">
    <name type="scientific">Polarella glacialis</name>
    <name type="common">Dinoflagellate</name>
    <dbReference type="NCBI Taxonomy" id="89957"/>
    <lineage>
        <taxon>Eukaryota</taxon>
        <taxon>Sar</taxon>
        <taxon>Alveolata</taxon>
        <taxon>Dinophyceae</taxon>
        <taxon>Suessiales</taxon>
        <taxon>Suessiaceae</taxon>
        <taxon>Polarella</taxon>
    </lineage>
</organism>
<sequence length="695" mass="75208">MAASMPGITFEACIYLLHPYMREVQEQVAGRKVAMMSGLQPRIETATSQASGARDATSQDPATLTATVASRKWLESRASTAVLAHCVLQVPVTTAVCGCLRADILQQVCTEACGTRLSSSPSMPTAARLARAPQRIEFIMPFSLHAFQEVSVYASTGGSTVASEAFLAEIAFDSAGASACSCSAPRCVPQQGSAPGNKFKLLLPSQFRKSFMSLQPFIGATDLHTHTCRGWGIFSDCVFLHCAKRYDTRHNTSDSQLLSPDRGGKARPQGSMEYGAEIQSALKRLMPVQWCSGMLSCGSPGQSRHIAFLPFNLMRGICHRPSATWPSPGESRCFAEWARCLSKAARAKAKSASCRQLRQLADNVAKLQGHHAWAKKLVAFRRGIASTMANRIYVSLCEFVLLPPTAVCVQAVSQCLIPRLRVKEELPLRVRSQIGQVRIPPTRVKLRRLHRSRKSTSEDRPLRFQLAWSARSKAQSFGRQVSANGRSLHIRLGPPSAVRRLTPTTVQRIAAQAVGPGGVRCSLKASISLASPFRLRRRATASRPQPDSAPGEIQTSLDLDQLLQSPSSSWHKGASTCHMMCCHVTDGCFYARNHLRSMRLPAAPLHEGGAGAGYDFRFRLAAALVSDVAGRKVAMMSGLQPRIETATSQASGARDATSQDSATLTATVASRKWLESRASTAVLAHCVLQVPVTTA</sequence>
<dbReference type="EMBL" id="CAJNNV010014827">
    <property type="protein sequence ID" value="CAE8602940.1"/>
    <property type="molecule type" value="Genomic_DNA"/>
</dbReference>
<dbReference type="AlphaFoldDB" id="A0A813EW32"/>
<name>A0A813EW32_POLGL</name>
<evidence type="ECO:0000256" key="1">
    <source>
        <dbReference type="SAM" id="MobiDB-lite"/>
    </source>
</evidence>
<protein>
    <submittedName>
        <fullName evidence="2">Uncharacterized protein</fullName>
    </submittedName>
</protein>
<feature type="region of interest" description="Disordered" evidence="1">
    <location>
        <begin position="251"/>
        <end position="270"/>
    </location>
</feature>
<reference evidence="2" key="1">
    <citation type="submission" date="2021-02" db="EMBL/GenBank/DDBJ databases">
        <authorList>
            <person name="Dougan E. K."/>
            <person name="Rhodes N."/>
            <person name="Thang M."/>
            <person name="Chan C."/>
        </authorList>
    </citation>
    <scope>NUCLEOTIDE SEQUENCE</scope>
</reference>
<comment type="caution">
    <text evidence="2">The sequence shown here is derived from an EMBL/GenBank/DDBJ whole genome shotgun (WGS) entry which is preliminary data.</text>
</comment>
<dbReference type="Proteomes" id="UP000654075">
    <property type="component" value="Unassembled WGS sequence"/>
</dbReference>
<keyword evidence="3" id="KW-1185">Reference proteome</keyword>
<accession>A0A813EW32</accession>
<proteinExistence type="predicted"/>
<gene>
    <name evidence="2" type="ORF">PGLA1383_LOCUS21171</name>
</gene>
<evidence type="ECO:0000313" key="3">
    <source>
        <dbReference type="Proteomes" id="UP000654075"/>
    </source>
</evidence>
<evidence type="ECO:0000313" key="2">
    <source>
        <dbReference type="EMBL" id="CAE8602940.1"/>
    </source>
</evidence>
<feature type="non-terminal residue" evidence="2">
    <location>
        <position position="695"/>
    </location>
</feature>